<sequence length="390" mass="45850">MQATIYKLIKKIVKKIVFKSFAIIYYFYPVKNNKIVVSNYAGKGYGDSGKYIVEEIRKRNLLVDVVWIVDKNESDKIELPNFIRKVNYGSLKHIYEMSTAKINIDNCRKYIDFNKKSEQVYINTMHSMLPLKKVERDAENNLSKSYIKWAKRDSKKIDYMVSSSKFKTKLIKKSYWYDGKVLNIGLPRNDVLYKDTNSIKITVAKNLNISEDKKILLYAPTFRNDTNLGTYNLDYNMLLDTLRKKYDTSWTILIRLHHNISSKNEELKTSDNIIDVTNYEDMQELLIYADILITDYSSCMFDFSLMKKPVFLFAPDIKEYTQERGFYMNLNELPYPIAQTNMQLKNMINDFKSYKYKNDLIIFNKKVGLYKGGYSSKKIVDLIEKTMGGN</sequence>
<protein>
    <submittedName>
        <fullName evidence="1">Uncharacterized protein</fullName>
    </submittedName>
</protein>
<comment type="caution">
    <text evidence="1">The sequence shown here is derived from an EMBL/GenBank/DDBJ whole genome shotgun (WGS) entry which is preliminary data.</text>
</comment>
<evidence type="ECO:0000313" key="2">
    <source>
        <dbReference type="Proteomes" id="UP000188605"/>
    </source>
</evidence>
<evidence type="ECO:0000313" key="1">
    <source>
        <dbReference type="EMBL" id="ONI37913.1"/>
    </source>
</evidence>
<accession>A0ACC8X7X3</accession>
<organism evidence="1 2">
    <name type="scientific">Candidatus Epulonipiscium fishelsonii</name>
    <dbReference type="NCBI Taxonomy" id="77094"/>
    <lineage>
        <taxon>Bacteria</taxon>
        <taxon>Bacillati</taxon>
        <taxon>Bacillota</taxon>
        <taxon>Clostridia</taxon>
        <taxon>Lachnospirales</taxon>
        <taxon>Lachnospiraceae</taxon>
        <taxon>Candidatus Epulonipiscium</taxon>
    </lineage>
</organism>
<gene>
    <name evidence="1" type="ORF">AN396_12210</name>
</gene>
<keyword evidence="2" id="KW-1185">Reference proteome</keyword>
<dbReference type="EMBL" id="LJDB01000102">
    <property type="protein sequence ID" value="ONI37913.1"/>
    <property type="molecule type" value="Genomic_DNA"/>
</dbReference>
<reference evidence="1" key="1">
    <citation type="submission" date="2016-08" db="EMBL/GenBank/DDBJ databases">
        <authorList>
            <person name="Ngugi D.K."/>
            <person name="Miyake S."/>
            <person name="Stingl U."/>
        </authorList>
    </citation>
    <scope>NUCLEOTIDE SEQUENCE</scope>
    <source>
        <strain evidence="1">SCG-B11WGA-EpuloA1</strain>
    </source>
</reference>
<dbReference type="Proteomes" id="UP000188605">
    <property type="component" value="Unassembled WGS sequence"/>
</dbReference>
<name>A0ACC8X7X3_9FIRM</name>
<proteinExistence type="predicted"/>